<keyword evidence="6" id="KW-0067">ATP-binding</keyword>
<proteinExistence type="predicted"/>
<dbReference type="SMART" id="SM00220">
    <property type="entry name" value="S_TKc"/>
    <property type="match status" value="1"/>
</dbReference>
<dbReference type="RefSeq" id="WP_381205331.1">
    <property type="nucleotide sequence ID" value="NZ_JBHSPC010000012.1"/>
</dbReference>
<dbReference type="GO" id="GO:0004674">
    <property type="term" value="F:protein serine/threonine kinase activity"/>
    <property type="evidence" value="ECO:0007669"/>
    <property type="project" value="UniProtKB-EC"/>
</dbReference>
<dbReference type="InterPro" id="IPR011009">
    <property type="entry name" value="Kinase-like_dom_sf"/>
</dbReference>
<comment type="caution">
    <text evidence="8">The sequence shown here is derived from an EMBL/GenBank/DDBJ whole genome shotgun (WGS) entry which is preliminary data.</text>
</comment>
<evidence type="ECO:0000256" key="4">
    <source>
        <dbReference type="ARBA" id="ARBA00022741"/>
    </source>
</evidence>
<dbReference type="Gene3D" id="1.10.510.10">
    <property type="entry name" value="Transferase(Phosphotransferase) domain 1"/>
    <property type="match status" value="1"/>
</dbReference>
<dbReference type="PANTHER" id="PTHR43289">
    <property type="entry name" value="MITOGEN-ACTIVATED PROTEIN KINASE KINASE KINASE 20-RELATED"/>
    <property type="match status" value="1"/>
</dbReference>
<evidence type="ECO:0000256" key="2">
    <source>
        <dbReference type="ARBA" id="ARBA00022527"/>
    </source>
</evidence>
<evidence type="ECO:0000256" key="5">
    <source>
        <dbReference type="ARBA" id="ARBA00022777"/>
    </source>
</evidence>
<dbReference type="PROSITE" id="PS00108">
    <property type="entry name" value="PROTEIN_KINASE_ST"/>
    <property type="match status" value="1"/>
</dbReference>
<accession>A0ABW0XIC2</accession>
<gene>
    <name evidence="8" type="ORF">ACFP2V_03835</name>
</gene>
<dbReference type="CDD" id="cd14014">
    <property type="entry name" value="STKc_PknB_like"/>
    <property type="match status" value="1"/>
</dbReference>
<organism evidence="8 9">
    <name type="scientific">Streptomyces incanus</name>
    <dbReference type="NCBI Taxonomy" id="887453"/>
    <lineage>
        <taxon>Bacteria</taxon>
        <taxon>Bacillati</taxon>
        <taxon>Actinomycetota</taxon>
        <taxon>Actinomycetes</taxon>
        <taxon>Kitasatosporales</taxon>
        <taxon>Streptomycetaceae</taxon>
        <taxon>Streptomyces</taxon>
    </lineage>
</organism>
<dbReference type="InterPro" id="IPR000719">
    <property type="entry name" value="Prot_kinase_dom"/>
</dbReference>
<keyword evidence="9" id="KW-1185">Reference proteome</keyword>
<keyword evidence="4" id="KW-0547">Nucleotide-binding</keyword>
<keyword evidence="3 8" id="KW-0808">Transferase</keyword>
<feature type="domain" description="Protein kinase" evidence="7">
    <location>
        <begin position="1"/>
        <end position="273"/>
    </location>
</feature>
<reference evidence="9" key="1">
    <citation type="journal article" date="2019" name="Int. J. Syst. Evol. Microbiol.">
        <title>The Global Catalogue of Microorganisms (GCM) 10K type strain sequencing project: providing services to taxonomists for standard genome sequencing and annotation.</title>
        <authorList>
            <consortium name="The Broad Institute Genomics Platform"/>
            <consortium name="The Broad Institute Genome Sequencing Center for Infectious Disease"/>
            <person name="Wu L."/>
            <person name="Ma J."/>
        </authorList>
    </citation>
    <scope>NUCLEOTIDE SEQUENCE [LARGE SCALE GENOMIC DNA]</scope>
    <source>
        <strain evidence="9">JCM 13852</strain>
    </source>
</reference>
<name>A0ABW0XIC2_9ACTN</name>
<evidence type="ECO:0000313" key="9">
    <source>
        <dbReference type="Proteomes" id="UP001596183"/>
    </source>
</evidence>
<dbReference type="PROSITE" id="PS50011">
    <property type="entry name" value="PROTEIN_KINASE_DOM"/>
    <property type="match status" value="1"/>
</dbReference>
<keyword evidence="2" id="KW-0723">Serine/threonine-protein kinase</keyword>
<dbReference type="InterPro" id="IPR008271">
    <property type="entry name" value="Ser/Thr_kinase_AS"/>
</dbReference>
<dbReference type="EC" id="2.7.11.1" evidence="1"/>
<evidence type="ECO:0000256" key="6">
    <source>
        <dbReference type="ARBA" id="ARBA00022840"/>
    </source>
</evidence>
<protein>
    <recommendedName>
        <fullName evidence="1">non-specific serine/threonine protein kinase</fullName>
        <ecNumber evidence="1">2.7.11.1</ecNumber>
    </recommendedName>
</protein>
<sequence length="354" mass="39795">MKQRERRLILNYECLQTMPTGMREVRVWWDPDLANWLVGKRVDLSEVENGADLVEPQVMEMIDHPNVVKVRSVATVAGYQAPMRVVEVLMPYYEEGSVTDALEAGKCFTPSQALRIIRAALQGLAEMHERHGILHRDVKSPNLFLTGDAQTVKLGDLGLAGKMDGDGRTPGVNAPQLYSPPELLANDGLTRASDLYSLGVVLLELLRGKFDYDSYSRTDTVDALTKGESPLRKEDLVLPVWVCRSLRKVVQKAMDPEPARRFQKAREMSDQLAKIKIADWRETGTDTWEAPFLRDARMRIRVTAKPARGGGLTLITHKRKTLSWRRTETDVTVTDLRDQQALAVFEKANSLAVS</sequence>
<dbReference type="Proteomes" id="UP001596183">
    <property type="component" value="Unassembled WGS sequence"/>
</dbReference>
<evidence type="ECO:0000313" key="8">
    <source>
        <dbReference type="EMBL" id="MFC5669279.1"/>
    </source>
</evidence>
<dbReference type="PANTHER" id="PTHR43289:SF6">
    <property type="entry name" value="SERINE_THREONINE-PROTEIN KINASE NEKL-3"/>
    <property type="match status" value="1"/>
</dbReference>
<evidence type="ECO:0000256" key="3">
    <source>
        <dbReference type="ARBA" id="ARBA00022679"/>
    </source>
</evidence>
<dbReference type="EMBL" id="JBHSPC010000012">
    <property type="protein sequence ID" value="MFC5669279.1"/>
    <property type="molecule type" value="Genomic_DNA"/>
</dbReference>
<keyword evidence="5 8" id="KW-0418">Kinase</keyword>
<dbReference type="Pfam" id="PF00069">
    <property type="entry name" value="Pkinase"/>
    <property type="match status" value="1"/>
</dbReference>
<evidence type="ECO:0000259" key="7">
    <source>
        <dbReference type="PROSITE" id="PS50011"/>
    </source>
</evidence>
<evidence type="ECO:0000256" key="1">
    <source>
        <dbReference type="ARBA" id="ARBA00012513"/>
    </source>
</evidence>
<dbReference type="SUPFAM" id="SSF56112">
    <property type="entry name" value="Protein kinase-like (PK-like)"/>
    <property type="match status" value="1"/>
</dbReference>